<dbReference type="PANTHER" id="PTHR47174">
    <property type="entry name" value="BRIDGING INTEGRATOR 3"/>
    <property type="match status" value="1"/>
</dbReference>
<dbReference type="PANTHER" id="PTHR47174:SF1">
    <property type="entry name" value="REDUCED VIABILITY UPON STARVATION PROTEIN 167"/>
    <property type="match status" value="1"/>
</dbReference>
<dbReference type="Gene3D" id="1.20.1270.60">
    <property type="entry name" value="Arfaptin homology (AH) domain/BAR domain"/>
    <property type="match status" value="1"/>
</dbReference>
<evidence type="ECO:0000313" key="1">
    <source>
        <dbReference type="EMBL" id="CAG8751518.1"/>
    </source>
</evidence>
<feature type="non-terminal residue" evidence="1">
    <location>
        <position position="1"/>
    </location>
</feature>
<dbReference type="GO" id="GO:0015629">
    <property type="term" value="C:actin cytoskeleton"/>
    <property type="evidence" value="ECO:0007669"/>
    <property type="project" value="TreeGrafter"/>
</dbReference>
<dbReference type="SUPFAM" id="SSF103657">
    <property type="entry name" value="BAR/IMD domain-like"/>
    <property type="match status" value="1"/>
</dbReference>
<dbReference type="GO" id="GO:0043332">
    <property type="term" value="C:mating projection tip"/>
    <property type="evidence" value="ECO:0007669"/>
    <property type="project" value="TreeGrafter"/>
</dbReference>
<evidence type="ECO:0000313" key="2">
    <source>
        <dbReference type="Proteomes" id="UP000789508"/>
    </source>
</evidence>
<dbReference type="InterPro" id="IPR046982">
    <property type="entry name" value="BIN3/RVS161-like"/>
</dbReference>
<name>A0A9N9NRP2_9GLOM</name>
<dbReference type="InterPro" id="IPR027267">
    <property type="entry name" value="AH/BAR_dom_sf"/>
</dbReference>
<dbReference type="GO" id="GO:0031097">
    <property type="term" value="C:medial cortex"/>
    <property type="evidence" value="ECO:0007669"/>
    <property type="project" value="TreeGrafter"/>
</dbReference>
<dbReference type="GO" id="GO:0097320">
    <property type="term" value="P:plasma membrane tubulation"/>
    <property type="evidence" value="ECO:0007669"/>
    <property type="project" value="TreeGrafter"/>
</dbReference>
<dbReference type="AlphaFoldDB" id="A0A9N9NRP2"/>
<keyword evidence="2" id="KW-1185">Reference proteome</keyword>
<organism evidence="1 2">
    <name type="scientific">Ambispora leptoticha</name>
    <dbReference type="NCBI Taxonomy" id="144679"/>
    <lineage>
        <taxon>Eukaryota</taxon>
        <taxon>Fungi</taxon>
        <taxon>Fungi incertae sedis</taxon>
        <taxon>Mucoromycota</taxon>
        <taxon>Glomeromycotina</taxon>
        <taxon>Glomeromycetes</taxon>
        <taxon>Archaeosporales</taxon>
        <taxon>Ambisporaceae</taxon>
        <taxon>Ambispora</taxon>
    </lineage>
</organism>
<dbReference type="OrthoDB" id="443981at2759"/>
<dbReference type="GO" id="GO:0008289">
    <property type="term" value="F:lipid binding"/>
    <property type="evidence" value="ECO:0007669"/>
    <property type="project" value="TreeGrafter"/>
</dbReference>
<gene>
    <name evidence="1" type="ORF">ALEPTO_LOCUS13318</name>
</gene>
<accession>A0A9N9NRP2</accession>
<reference evidence="1" key="1">
    <citation type="submission" date="2021-06" db="EMBL/GenBank/DDBJ databases">
        <authorList>
            <person name="Kallberg Y."/>
            <person name="Tangrot J."/>
            <person name="Rosling A."/>
        </authorList>
    </citation>
    <scope>NUCLEOTIDE SEQUENCE</scope>
    <source>
        <strain evidence="1">FL130A</strain>
    </source>
</reference>
<comment type="caution">
    <text evidence="1">The sequence shown here is derived from an EMBL/GenBank/DDBJ whole genome shotgun (WGS) entry which is preliminary data.</text>
</comment>
<dbReference type="GO" id="GO:0006897">
    <property type="term" value="P:endocytosis"/>
    <property type="evidence" value="ECO:0007669"/>
    <property type="project" value="InterPro"/>
</dbReference>
<protein>
    <submittedName>
        <fullName evidence="1">9942_t:CDS:1</fullName>
    </submittedName>
</protein>
<proteinExistence type="predicted"/>
<dbReference type="Proteomes" id="UP000789508">
    <property type="component" value="Unassembled WGS sequence"/>
</dbReference>
<dbReference type="GO" id="GO:1990528">
    <property type="term" value="C:Rvs161p-Rvs167p complex"/>
    <property type="evidence" value="ECO:0007669"/>
    <property type="project" value="TreeGrafter"/>
</dbReference>
<dbReference type="EMBL" id="CAJVPS010041015">
    <property type="protein sequence ID" value="CAG8751518.1"/>
    <property type="molecule type" value="Genomic_DNA"/>
</dbReference>
<dbReference type="GO" id="GO:0051666">
    <property type="term" value="P:actin cortical patch localization"/>
    <property type="evidence" value="ECO:0007669"/>
    <property type="project" value="InterPro"/>
</dbReference>
<feature type="non-terminal residue" evidence="1">
    <location>
        <position position="88"/>
    </location>
</feature>
<sequence length="88" mass="10277">KGVMKAVARVPHRIRGETTHDTEFDDLNARFSELSKKTERLHSDAIKFRDAVSGMLNYQANFAEILEEIYTHKHIYNIYSQNFTMDVD</sequence>